<dbReference type="EMBL" id="CP061169">
    <property type="protein sequence ID" value="QPZ38894.1"/>
    <property type="molecule type" value="Genomic_DNA"/>
</dbReference>
<gene>
    <name evidence="3" type="ORF">HCR76_01970</name>
</gene>
<keyword evidence="4" id="KW-1185">Reference proteome</keyword>
<evidence type="ECO:0000256" key="1">
    <source>
        <dbReference type="ARBA" id="ARBA00007637"/>
    </source>
</evidence>
<organism evidence="3 4">
    <name type="scientific">Paramicrobacterium chengjingii</name>
    <dbReference type="NCBI Taxonomy" id="2769067"/>
    <lineage>
        <taxon>Bacteria</taxon>
        <taxon>Bacillati</taxon>
        <taxon>Actinomycetota</taxon>
        <taxon>Actinomycetes</taxon>
        <taxon>Micrococcales</taxon>
        <taxon>Microbacteriaceae</taxon>
        <taxon>Paramicrobacterium</taxon>
    </lineage>
</organism>
<evidence type="ECO:0000313" key="3">
    <source>
        <dbReference type="EMBL" id="QPZ38894.1"/>
    </source>
</evidence>
<sequence length="314" mass="33515">MILITGGTGFIGSHTVRALHELGETCLLFQRSATSIPDHLADVPVLVEQGDVTDRDAVLDVGRRHRITGIVHLAGYAEWLSGPDAAAPAARRALSPLFNIIDAAQTWGVDRVSVASTIGVYGGVDAEGPLREDMPVLLSAPHPIPRSKKISELLTEQLAEASGIEIINLRISGTWGPRGHDDPFFAAPALVHAAARGRAPDFSAQIAQPYADDALDLCYVKDTGRAIAMLQRADTLSHRTYNIGSGRSTSNADIMTALSDVGAPVEYELPTGATSSMPPMDIERLAKDTGFAPEYDTERAVADYLAWLKAGNVR</sequence>
<dbReference type="InterPro" id="IPR036291">
    <property type="entry name" value="NAD(P)-bd_dom_sf"/>
</dbReference>
<protein>
    <submittedName>
        <fullName evidence="3">NAD(P)-dependent oxidoreductase</fullName>
    </submittedName>
</protein>
<evidence type="ECO:0000313" key="4">
    <source>
        <dbReference type="Proteomes" id="UP000662814"/>
    </source>
</evidence>
<dbReference type="Gene3D" id="3.40.50.720">
    <property type="entry name" value="NAD(P)-binding Rossmann-like Domain"/>
    <property type="match status" value="1"/>
</dbReference>
<dbReference type="Pfam" id="PF01370">
    <property type="entry name" value="Epimerase"/>
    <property type="match status" value="1"/>
</dbReference>
<evidence type="ECO:0000259" key="2">
    <source>
        <dbReference type="Pfam" id="PF01370"/>
    </source>
</evidence>
<feature type="domain" description="NAD-dependent epimerase/dehydratase" evidence="2">
    <location>
        <begin position="2"/>
        <end position="244"/>
    </location>
</feature>
<dbReference type="Proteomes" id="UP000662814">
    <property type="component" value="Chromosome"/>
</dbReference>
<dbReference type="SUPFAM" id="SSF51735">
    <property type="entry name" value="NAD(P)-binding Rossmann-fold domains"/>
    <property type="match status" value="1"/>
</dbReference>
<dbReference type="InterPro" id="IPR001509">
    <property type="entry name" value="Epimerase_deHydtase"/>
</dbReference>
<proteinExistence type="inferred from homology"/>
<reference evidence="3 4" key="1">
    <citation type="submission" date="2020-12" db="EMBL/GenBank/DDBJ databases">
        <title>Microbacterium sp. HY060.</title>
        <authorList>
            <person name="Zhou J."/>
        </authorList>
    </citation>
    <scope>NUCLEOTIDE SEQUENCE [LARGE SCALE GENOMIC DNA]</scope>
    <source>
        <strain evidence="3 4">HY60</strain>
    </source>
</reference>
<name>A0ABX6YJB4_9MICO</name>
<accession>A0ABX6YJB4</accession>
<comment type="similarity">
    <text evidence="1">Belongs to the NAD(P)-dependent epimerase/dehydratase family.</text>
</comment>
<dbReference type="PANTHER" id="PTHR43000">
    <property type="entry name" value="DTDP-D-GLUCOSE 4,6-DEHYDRATASE-RELATED"/>
    <property type="match status" value="1"/>
</dbReference>
<dbReference type="RefSeq" id="WP_166985234.1">
    <property type="nucleotide sequence ID" value="NZ_CP061169.1"/>
</dbReference>